<dbReference type="SUPFAM" id="SSF53383">
    <property type="entry name" value="PLP-dependent transferases"/>
    <property type="match status" value="1"/>
</dbReference>
<dbReference type="Pfam" id="PF00266">
    <property type="entry name" value="Aminotran_5"/>
    <property type="match status" value="1"/>
</dbReference>
<keyword evidence="2" id="KW-0808">Transferase</keyword>
<dbReference type="AlphaFoldDB" id="A0A4R4ZU34"/>
<protein>
    <submittedName>
        <fullName evidence="2">Aminotransferase class V-fold PLP-dependent enzyme</fullName>
    </submittedName>
</protein>
<dbReference type="Gene3D" id="3.40.640.10">
    <property type="entry name" value="Type I PLP-dependent aspartate aminotransferase-like (Major domain)"/>
    <property type="match status" value="1"/>
</dbReference>
<dbReference type="InterPro" id="IPR015422">
    <property type="entry name" value="PyrdxlP-dep_Trfase_small"/>
</dbReference>
<keyword evidence="3" id="KW-1185">Reference proteome</keyword>
<reference evidence="2 3" key="1">
    <citation type="submission" date="2019-03" db="EMBL/GenBank/DDBJ databases">
        <title>Draft genome sequences of novel Actinobacteria.</title>
        <authorList>
            <person name="Sahin N."/>
            <person name="Ay H."/>
            <person name="Saygin H."/>
        </authorList>
    </citation>
    <scope>NUCLEOTIDE SEQUENCE [LARGE SCALE GENOMIC DNA]</scope>
    <source>
        <strain evidence="2 3">JCM 13523</strain>
    </source>
</reference>
<dbReference type="InterPro" id="IPR015421">
    <property type="entry name" value="PyrdxlP-dep_Trfase_major"/>
</dbReference>
<proteinExistence type="predicted"/>
<dbReference type="PANTHER" id="PTHR43586">
    <property type="entry name" value="CYSTEINE DESULFURASE"/>
    <property type="match status" value="1"/>
</dbReference>
<accession>A0A4R4ZU34</accession>
<comment type="caution">
    <text evidence="2">The sequence shown here is derived from an EMBL/GenBank/DDBJ whole genome shotgun (WGS) entry which is preliminary data.</text>
</comment>
<evidence type="ECO:0000313" key="2">
    <source>
        <dbReference type="EMBL" id="TDD62641.1"/>
    </source>
</evidence>
<evidence type="ECO:0000313" key="3">
    <source>
        <dbReference type="Proteomes" id="UP000295124"/>
    </source>
</evidence>
<dbReference type="Proteomes" id="UP000295124">
    <property type="component" value="Unassembled WGS sequence"/>
</dbReference>
<dbReference type="PANTHER" id="PTHR43586:SF24">
    <property type="entry name" value="BLR4730 PROTEIN"/>
    <property type="match status" value="1"/>
</dbReference>
<dbReference type="EMBL" id="SMKX01000005">
    <property type="protein sequence ID" value="TDD62641.1"/>
    <property type="molecule type" value="Genomic_DNA"/>
</dbReference>
<organism evidence="2 3">
    <name type="scientific">Kribbella antibiotica</name>
    <dbReference type="NCBI Taxonomy" id="190195"/>
    <lineage>
        <taxon>Bacteria</taxon>
        <taxon>Bacillati</taxon>
        <taxon>Actinomycetota</taxon>
        <taxon>Actinomycetes</taxon>
        <taxon>Propionibacteriales</taxon>
        <taxon>Kribbellaceae</taxon>
        <taxon>Kribbella</taxon>
    </lineage>
</organism>
<keyword evidence="2" id="KW-0032">Aminotransferase</keyword>
<name>A0A4R4ZU34_9ACTN</name>
<dbReference type="Gene3D" id="3.90.1150.10">
    <property type="entry name" value="Aspartate Aminotransferase, domain 1"/>
    <property type="match status" value="1"/>
</dbReference>
<dbReference type="InterPro" id="IPR000192">
    <property type="entry name" value="Aminotrans_V_dom"/>
</dbReference>
<dbReference type="InterPro" id="IPR015424">
    <property type="entry name" value="PyrdxlP-dep_Trfase"/>
</dbReference>
<dbReference type="GO" id="GO:0008483">
    <property type="term" value="F:transaminase activity"/>
    <property type="evidence" value="ECO:0007669"/>
    <property type="project" value="UniProtKB-KW"/>
</dbReference>
<sequence>MRDYGSATTLWTESLPILRADTPGCEQVIHFNNAGCGLLATPVLTTMLEHLQLEAQIGGYEAAAVRAEQVRGFYTELAALIGGRPENFAFSGSATHAYSTALSSIPFQRDDVILTTRNDFISNQIAFLSLRKRFGVQIVHAPDLPEGGVDVEAMALLMRQHQPRLVAATHIPTNSGLVQPVAEIGRHCRELDLLYLVDACQSVGQYPLDVDEIGCDFLTGTCRKFLRGPRGSGFLFVSDRVLAAGYEPLFLDMHAAGWTAEEEYTPSRTASRFEEWEFPYATVLGCAAAVRYAREVGVEAISQRTPQLAGRLRAELDAVAGIRALDHGSQLAALVTIAFEGWQPAELKAAVDARGINSALSFRQFAQFDFGDKDVDWCLRLSPHYYNTDDEIDQVVAALTELQAPAYSKSA</sequence>
<evidence type="ECO:0000259" key="1">
    <source>
        <dbReference type="Pfam" id="PF00266"/>
    </source>
</evidence>
<gene>
    <name evidence="2" type="ORF">E1263_02685</name>
</gene>
<feature type="domain" description="Aminotransferase class V" evidence="1">
    <location>
        <begin position="31"/>
        <end position="395"/>
    </location>
</feature>
<dbReference type="RefSeq" id="WP_132164949.1">
    <property type="nucleotide sequence ID" value="NZ_SMKX01000005.1"/>
</dbReference>
<dbReference type="OrthoDB" id="250246at2"/>